<evidence type="ECO:0008006" key="5">
    <source>
        <dbReference type="Google" id="ProtNLM"/>
    </source>
</evidence>
<reference evidence="4" key="2">
    <citation type="submission" date="2016-04" db="EMBL/GenBank/DDBJ databases">
        <title>Complete Genome and Plasmid Sequences for Rhodococcus fascians D188 and Draft Sequences for Rhodococcus spp. Isolates PBTS 1 and PBTS 2.</title>
        <authorList>
            <person name="Stamer R."/>
            <person name="Vereecke D."/>
            <person name="Zhang Y."/>
            <person name="Schilkey F."/>
            <person name="Devitt N."/>
            <person name="Randall J."/>
        </authorList>
    </citation>
    <scope>NUCLEOTIDE SEQUENCE [LARGE SCALE GENOMIC DNA]</scope>
    <source>
        <strain evidence="4">PBTS2</strain>
        <plasmid evidence="4">unnamed1</plasmid>
    </source>
</reference>
<dbReference type="InterPro" id="IPR010998">
    <property type="entry name" value="Integrase_recombinase_N"/>
</dbReference>
<gene>
    <name evidence="3" type="ORF">A3Q41_04935</name>
</gene>
<dbReference type="Proteomes" id="UP000076038">
    <property type="component" value="Plasmid unnamed1"/>
</dbReference>
<proteinExistence type="predicted"/>
<dbReference type="SUPFAM" id="SSF47823">
    <property type="entry name" value="lambda integrase-like, N-terminal domain"/>
    <property type="match status" value="1"/>
</dbReference>
<sequence>MTVSPERSATPPSGYRYEWSLFADWCAATDVEPLPASAMTLAQFLTGNPASDPVQLRRVAAINRRHLDAGHTPPGRAAALRMALDSGRTARVARRAEHYRELATALPFLGSTQALFGRRDAVLLLLSGAGLSHRAIASLDRSDIAVDGDGVWIDGRHSIWIAADESEGFNPAEIWERWRTVLRFSDRYPSTALLTEHVQGDTFPDMSRWPVRPGPVAVPIDRWGHMPFPADPMTPAAVGAVIAAHRSGRPPRHDPRPPLSWRRGRGERETDVTVPPPHPVSAAPGSDYYRIGVEARGRAHAALADVPDLVDDLEYRIEALMHRTLELLDIEPDAEAPIEWVGEQ</sequence>
<dbReference type="KEGG" id="rhs:A3Q41_04935"/>
<keyword evidence="4" id="KW-1185">Reference proteome</keyword>
<dbReference type="PATRIC" id="fig|1653479.3.peg.4999"/>
<evidence type="ECO:0000313" key="4">
    <source>
        <dbReference type="Proteomes" id="UP000076038"/>
    </source>
</evidence>
<dbReference type="Gene3D" id="1.10.150.130">
    <property type="match status" value="1"/>
</dbReference>
<evidence type="ECO:0000256" key="2">
    <source>
        <dbReference type="SAM" id="MobiDB-lite"/>
    </source>
</evidence>
<evidence type="ECO:0000256" key="1">
    <source>
        <dbReference type="ARBA" id="ARBA00023125"/>
    </source>
</evidence>
<keyword evidence="1" id="KW-0238">DNA-binding</keyword>
<organism evidence="3 4">
    <name type="scientific">Rhodococcoides fascians</name>
    <name type="common">Rhodococcus fascians</name>
    <dbReference type="NCBI Taxonomy" id="1828"/>
    <lineage>
        <taxon>Bacteria</taxon>
        <taxon>Bacillati</taxon>
        <taxon>Actinomycetota</taxon>
        <taxon>Actinomycetes</taxon>
        <taxon>Mycobacteriales</taxon>
        <taxon>Nocardiaceae</taxon>
        <taxon>Rhodococcoides</taxon>
    </lineage>
</organism>
<name>A0A143QT61_RHOFA</name>
<dbReference type="GO" id="GO:0003677">
    <property type="term" value="F:DNA binding"/>
    <property type="evidence" value="ECO:0007669"/>
    <property type="project" value="UniProtKB-KW"/>
</dbReference>
<keyword evidence="3" id="KW-0614">Plasmid</keyword>
<reference evidence="3 4" key="1">
    <citation type="journal article" date="2016" name="Genome Announc.">
        <title>Complete Genome and Plasmid Sequences for Rhodococcus fascians D188 and Draft Sequences for Rhodococcus Isolates PBTS 1 and PBTS 2.</title>
        <authorList>
            <person name="Stamler R.A."/>
            <person name="Vereecke D."/>
            <person name="Zhang Y."/>
            <person name="Schilkey F."/>
            <person name="Devitt N."/>
            <person name="Randall J.J."/>
        </authorList>
    </citation>
    <scope>NUCLEOTIDE SEQUENCE [LARGE SCALE GENOMIC DNA]</scope>
    <source>
        <strain evidence="3 4">PBTS2</strain>
        <plasmid evidence="3">unnamed1</plasmid>
    </source>
</reference>
<evidence type="ECO:0000313" key="3">
    <source>
        <dbReference type="EMBL" id="AMY26190.1"/>
    </source>
</evidence>
<accession>A0A143QT61</accession>
<dbReference type="EMBL" id="CP015221">
    <property type="protein sequence ID" value="AMY26190.1"/>
    <property type="molecule type" value="Genomic_DNA"/>
</dbReference>
<dbReference type="AlphaFoldDB" id="A0A143QT61"/>
<feature type="region of interest" description="Disordered" evidence="2">
    <location>
        <begin position="245"/>
        <end position="285"/>
    </location>
</feature>
<protein>
    <recommendedName>
        <fullName evidence="5">Recombinase</fullName>
    </recommendedName>
</protein>
<geneLocation type="plasmid" evidence="3 4">
    <name>unnamed1</name>
</geneLocation>